<sequence length="527" mass="59197">MIGGESVNKTTGVFFMIKKLIVSSVLFSCISIANGEFFSIQEIEQKQTQKLTLHQCLVMALKNNVGISISENNPLVARWTVYTEKSIFDPDYIFSVQHGDSKQPLPSITRLSTGLSAIETETLNFKSGLTGLVPFGTRYELLYEDSKTEGTTTFFESEYQGSLGFNITQPLLKNLGVPVNTARIRISRIDKNISIEELRRVVIDTLVEVQNRYWDLVLARKDLAVLQERLDLAKTLLKDNTKKVDVGILPPIEITTAKAAVASREEAVIVGEQTILDRENELKVLIYADSQSIIKNTIVPTDDPNLTEPELSFQKSLTLAFANRPEYLIAKKRVEAQNINAQFYRNQELPDVNFVGEYSFNGLNGNYGNALDKTFSEETRDWFVGVEVDIPLGNRLQRSKYQTARLEAKKQALELKRIELELVKQVDNAIAQIKTNLKRVNATVAATILGQEALDAENRRFESGASTSLDVLQVQNNLSLNKIQETKATIDLMKSLFELSRVEGDLLSELSIDFEGYYEKLEADSTK</sequence>
<keyword evidence="6" id="KW-0472">Membrane</keyword>
<dbReference type="AlphaFoldDB" id="A0A3A4RAH5"/>
<dbReference type="PANTHER" id="PTHR30026:SF23">
    <property type="entry name" value="TO APRF-PUTATIVE OUTER MEMBRANE EFFLUX PROTEIN OR SECRETED ALKALINE PHOSPHATASE-RELATED"/>
    <property type="match status" value="1"/>
</dbReference>
<feature type="coiled-coil region" evidence="8">
    <location>
        <begin position="396"/>
        <end position="443"/>
    </location>
</feature>
<dbReference type="GO" id="GO:1990281">
    <property type="term" value="C:efflux pump complex"/>
    <property type="evidence" value="ECO:0007669"/>
    <property type="project" value="TreeGrafter"/>
</dbReference>
<keyword evidence="5" id="KW-0812">Transmembrane</keyword>
<evidence type="ECO:0000313" key="9">
    <source>
        <dbReference type="EMBL" id="RJP58531.1"/>
    </source>
</evidence>
<dbReference type="GO" id="GO:0015288">
    <property type="term" value="F:porin activity"/>
    <property type="evidence" value="ECO:0007669"/>
    <property type="project" value="TreeGrafter"/>
</dbReference>
<dbReference type="InterPro" id="IPR003423">
    <property type="entry name" value="OMP_efflux"/>
</dbReference>
<evidence type="ECO:0000256" key="7">
    <source>
        <dbReference type="ARBA" id="ARBA00023237"/>
    </source>
</evidence>
<dbReference type="GO" id="GO:0015562">
    <property type="term" value="F:efflux transmembrane transporter activity"/>
    <property type="evidence" value="ECO:0007669"/>
    <property type="project" value="InterPro"/>
</dbReference>
<evidence type="ECO:0000256" key="6">
    <source>
        <dbReference type="ARBA" id="ARBA00023136"/>
    </source>
</evidence>
<evidence type="ECO:0000256" key="2">
    <source>
        <dbReference type="ARBA" id="ARBA00007613"/>
    </source>
</evidence>
<protein>
    <submittedName>
        <fullName evidence="9">TolC family protein</fullName>
    </submittedName>
</protein>
<keyword evidence="3" id="KW-0813">Transport</keyword>
<dbReference type="EMBL" id="QZJZ01000065">
    <property type="protein sequence ID" value="RJP58531.1"/>
    <property type="molecule type" value="Genomic_DNA"/>
</dbReference>
<evidence type="ECO:0000256" key="3">
    <source>
        <dbReference type="ARBA" id="ARBA00022448"/>
    </source>
</evidence>
<dbReference type="SUPFAM" id="SSF56954">
    <property type="entry name" value="Outer membrane efflux proteins (OEP)"/>
    <property type="match status" value="1"/>
</dbReference>
<gene>
    <name evidence="9" type="ORF">C4541_07805</name>
</gene>
<name>A0A3A4RAH5_9BACT</name>
<dbReference type="GO" id="GO:0009279">
    <property type="term" value="C:cell outer membrane"/>
    <property type="evidence" value="ECO:0007669"/>
    <property type="project" value="UniProtKB-SubCell"/>
</dbReference>
<comment type="subcellular location">
    <subcellularLocation>
        <location evidence="1">Cell outer membrane</location>
    </subcellularLocation>
</comment>
<comment type="similarity">
    <text evidence="2">Belongs to the outer membrane factor (OMF) (TC 1.B.17) family.</text>
</comment>
<evidence type="ECO:0000313" key="10">
    <source>
        <dbReference type="Proteomes" id="UP000266426"/>
    </source>
</evidence>
<keyword evidence="7" id="KW-0998">Cell outer membrane</keyword>
<accession>A0A3A4RAH5</accession>
<proteinExistence type="inferred from homology"/>
<evidence type="ECO:0000256" key="5">
    <source>
        <dbReference type="ARBA" id="ARBA00022692"/>
    </source>
</evidence>
<organism evidence="9 10">
    <name type="scientific">Candidatus Auribacter fodinae</name>
    <dbReference type="NCBI Taxonomy" id="2093366"/>
    <lineage>
        <taxon>Bacteria</taxon>
        <taxon>Pseudomonadati</taxon>
        <taxon>Candidatus Auribacterota</taxon>
        <taxon>Candidatus Auribacteria</taxon>
        <taxon>Candidatus Auribacterales</taxon>
        <taxon>Candidatus Auribacteraceae</taxon>
        <taxon>Candidatus Auribacter</taxon>
    </lineage>
</organism>
<dbReference type="Proteomes" id="UP000266426">
    <property type="component" value="Unassembled WGS sequence"/>
</dbReference>
<dbReference type="InterPro" id="IPR051906">
    <property type="entry name" value="TolC-like"/>
</dbReference>
<reference evidence="9 10" key="1">
    <citation type="journal article" date="2017" name="ISME J.">
        <title>Energy and carbon metabolisms in a deep terrestrial subsurface fluid microbial community.</title>
        <authorList>
            <person name="Momper L."/>
            <person name="Jungbluth S.P."/>
            <person name="Lee M.D."/>
            <person name="Amend J.P."/>
        </authorList>
    </citation>
    <scope>NUCLEOTIDE SEQUENCE [LARGE SCALE GENOMIC DNA]</scope>
    <source>
        <strain evidence="9">SURF_26</strain>
    </source>
</reference>
<dbReference type="Pfam" id="PF02321">
    <property type="entry name" value="OEP"/>
    <property type="match status" value="2"/>
</dbReference>
<keyword evidence="8" id="KW-0175">Coiled coil</keyword>
<evidence type="ECO:0000256" key="4">
    <source>
        <dbReference type="ARBA" id="ARBA00022452"/>
    </source>
</evidence>
<keyword evidence="4" id="KW-1134">Transmembrane beta strand</keyword>
<evidence type="ECO:0000256" key="8">
    <source>
        <dbReference type="SAM" id="Coils"/>
    </source>
</evidence>
<evidence type="ECO:0000256" key="1">
    <source>
        <dbReference type="ARBA" id="ARBA00004442"/>
    </source>
</evidence>
<dbReference type="Gene3D" id="1.20.1600.10">
    <property type="entry name" value="Outer membrane efflux proteins (OEP)"/>
    <property type="match status" value="1"/>
</dbReference>
<dbReference type="PANTHER" id="PTHR30026">
    <property type="entry name" value="OUTER MEMBRANE PROTEIN TOLC"/>
    <property type="match status" value="1"/>
</dbReference>
<comment type="caution">
    <text evidence="9">The sequence shown here is derived from an EMBL/GenBank/DDBJ whole genome shotgun (WGS) entry which is preliminary data.</text>
</comment>